<organism evidence="17 18">
    <name type="scientific">Helicobacter macacae MIT 99-5501</name>
    <dbReference type="NCBI Taxonomy" id="1357400"/>
    <lineage>
        <taxon>Bacteria</taxon>
        <taxon>Pseudomonadati</taxon>
        <taxon>Campylobacterota</taxon>
        <taxon>Epsilonproteobacteria</taxon>
        <taxon>Campylobacterales</taxon>
        <taxon>Helicobacteraceae</taxon>
        <taxon>Helicobacter</taxon>
    </lineage>
</organism>
<evidence type="ECO:0000256" key="6">
    <source>
        <dbReference type="ARBA" id="ARBA00012791"/>
    </source>
</evidence>
<dbReference type="NCBIfam" id="TIGR01036">
    <property type="entry name" value="pyrD_sub2"/>
    <property type="match status" value="1"/>
</dbReference>
<evidence type="ECO:0000256" key="1">
    <source>
        <dbReference type="ARBA" id="ARBA00001917"/>
    </source>
</evidence>
<evidence type="ECO:0000259" key="16">
    <source>
        <dbReference type="Pfam" id="PF01180"/>
    </source>
</evidence>
<keyword evidence="12" id="KW-0472">Membrane</keyword>
<evidence type="ECO:0000313" key="18">
    <source>
        <dbReference type="Proteomes" id="UP000018731"/>
    </source>
</evidence>
<comment type="pathway">
    <text evidence="4">Pyrimidine metabolism; UMP biosynthesis via de novo pathway; orotate from (S)-dihydroorotate (quinone route): step 1/1.</text>
</comment>
<comment type="subcellular location">
    <subcellularLocation>
        <location evidence="3">Membrane</location>
    </subcellularLocation>
</comment>
<dbReference type="GO" id="GO:0106430">
    <property type="term" value="F:dihydroorotate dehydrogenase (quinone) activity"/>
    <property type="evidence" value="ECO:0007669"/>
    <property type="project" value="UniProtKB-EC"/>
</dbReference>
<dbReference type="Pfam" id="PF01180">
    <property type="entry name" value="DHO_dh"/>
    <property type="match status" value="1"/>
</dbReference>
<evidence type="ECO:0000256" key="4">
    <source>
        <dbReference type="ARBA" id="ARBA00005161"/>
    </source>
</evidence>
<sequence>MSLYQKIRPVLFKLDPERAHSLVKAVLHKLPDIPFADDLLLKISGGYKSDKLKTKVCGLDFYNPVGLAAGFDKDGEMVKALGALGFGFLELGTITKIPQVGNPKPRLFRHIDEQSLQNEMGFNNCGSKEFSLNIQKHYPFSIPIGVNIGKNKDVQIKDSLYNYEDALKDVLKVGDYYVFNLSSPNTPKLRDLQNEKFVKELFEMAKTHTKKPVFLKIAPDIEIDKMLKVCDSALSSGASGIVATNTTVDSTLVASPRNGGISGEVLKQKSLEILSELTKAFFGRGVIMSVGGISSARDVYERMQMGASLVQVYTAFIYEGPTLCSTINKELEIFLKADGFSNIGEAVGVALGKMKGKKKYEKFQEKDKKEDKEDKKKKGKKDKKEDKEESKAQKESAKAPTTRARATTRTRATRTTTTRSTRSRASTKSAKPAK</sequence>
<feature type="compositionally biased region" description="Low complexity" evidence="15">
    <location>
        <begin position="413"/>
        <end position="434"/>
    </location>
</feature>
<dbReference type="PANTHER" id="PTHR48109:SF4">
    <property type="entry name" value="DIHYDROOROTATE DEHYDROGENASE (QUINONE), MITOCHONDRIAL"/>
    <property type="match status" value="1"/>
</dbReference>
<gene>
    <name evidence="17" type="ORF">HMPREF2086_00074</name>
</gene>
<evidence type="ECO:0000256" key="10">
    <source>
        <dbReference type="ARBA" id="ARBA00022975"/>
    </source>
</evidence>
<dbReference type="InterPro" id="IPR005720">
    <property type="entry name" value="Dihydroorotate_DH_cat"/>
</dbReference>
<dbReference type="InterPro" id="IPR013785">
    <property type="entry name" value="Aldolase_TIM"/>
</dbReference>
<keyword evidence="9" id="KW-0288">FMN</keyword>
<dbReference type="GO" id="GO:0005886">
    <property type="term" value="C:plasma membrane"/>
    <property type="evidence" value="ECO:0007669"/>
    <property type="project" value="TreeGrafter"/>
</dbReference>
<evidence type="ECO:0000256" key="15">
    <source>
        <dbReference type="SAM" id="MobiDB-lite"/>
    </source>
</evidence>
<dbReference type="EMBL" id="AZJI01000001">
    <property type="protein sequence ID" value="ETD24741.1"/>
    <property type="molecule type" value="Genomic_DNA"/>
</dbReference>
<evidence type="ECO:0000256" key="13">
    <source>
        <dbReference type="ARBA" id="ARBA00048639"/>
    </source>
</evidence>
<comment type="caution">
    <text evidence="17">The sequence shown here is derived from an EMBL/GenBank/DDBJ whole genome shotgun (WGS) entry which is preliminary data.</text>
</comment>
<comment type="catalytic activity">
    <reaction evidence="13">
        <text>(S)-dihydroorotate + a quinone = orotate + a quinol</text>
        <dbReference type="Rhea" id="RHEA:30187"/>
        <dbReference type="ChEBI" id="CHEBI:24646"/>
        <dbReference type="ChEBI" id="CHEBI:30839"/>
        <dbReference type="ChEBI" id="CHEBI:30864"/>
        <dbReference type="ChEBI" id="CHEBI:132124"/>
        <dbReference type="EC" id="1.3.5.2"/>
    </reaction>
</comment>
<evidence type="ECO:0000256" key="2">
    <source>
        <dbReference type="ARBA" id="ARBA00003125"/>
    </source>
</evidence>
<dbReference type="HOGENOM" id="CLU_013640_2_0_7"/>
<evidence type="ECO:0000256" key="3">
    <source>
        <dbReference type="ARBA" id="ARBA00004370"/>
    </source>
</evidence>
<feature type="compositionally biased region" description="Basic and acidic residues" evidence="15">
    <location>
        <begin position="361"/>
        <end position="397"/>
    </location>
</feature>
<reference evidence="17 18" key="1">
    <citation type="journal article" date="2014" name="Genome Announc.">
        <title>Draft genome sequences of six enterohepatic helicobacter species isolated from humans and one from rhesus macaques.</title>
        <authorList>
            <person name="Shen Z."/>
            <person name="Sheh A."/>
            <person name="Young S.K."/>
            <person name="Abouelliel A."/>
            <person name="Ward D.V."/>
            <person name="Earl A.M."/>
            <person name="Fox J.G."/>
        </authorList>
    </citation>
    <scope>NUCLEOTIDE SEQUENCE [LARGE SCALE GENOMIC DNA]</scope>
    <source>
        <strain evidence="17 18">MIT 99-5501</strain>
    </source>
</reference>
<dbReference type="Gene3D" id="3.20.20.70">
    <property type="entry name" value="Aldolase class I"/>
    <property type="match status" value="1"/>
</dbReference>
<evidence type="ECO:0000256" key="9">
    <source>
        <dbReference type="ARBA" id="ARBA00022643"/>
    </source>
</evidence>
<dbReference type="Proteomes" id="UP000018731">
    <property type="component" value="Unassembled WGS sequence"/>
</dbReference>
<dbReference type="EC" id="1.3.5.2" evidence="6 14"/>
<evidence type="ECO:0000256" key="11">
    <source>
        <dbReference type="ARBA" id="ARBA00023002"/>
    </source>
</evidence>
<dbReference type="PANTHER" id="PTHR48109">
    <property type="entry name" value="DIHYDROOROTATE DEHYDROGENASE (QUINONE), MITOCHONDRIAL-RELATED"/>
    <property type="match status" value="1"/>
</dbReference>
<dbReference type="PATRIC" id="fig|1357400.3.peg.102"/>
<dbReference type="InterPro" id="IPR005719">
    <property type="entry name" value="Dihydroorotate_DH_2"/>
</dbReference>
<comment type="similarity">
    <text evidence="5">Belongs to the dihydroorotate dehydrogenase family. Type 2 subfamily.</text>
</comment>
<evidence type="ECO:0000256" key="7">
    <source>
        <dbReference type="ARBA" id="ARBA00018366"/>
    </source>
</evidence>
<keyword evidence="18" id="KW-1185">Reference proteome</keyword>
<evidence type="ECO:0000313" key="17">
    <source>
        <dbReference type="EMBL" id="ETD24741.1"/>
    </source>
</evidence>
<keyword evidence="10" id="KW-0665">Pyrimidine biosynthesis</keyword>
<dbReference type="OrthoDB" id="9802377at2"/>
<comment type="function">
    <text evidence="2">Catalyzes the conversion of dihydroorotate to orotate with quinone as electron acceptor.</text>
</comment>
<dbReference type="InterPro" id="IPR050074">
    <property type="entry name" value="DHO_dehydrogenase"/>
</dbReference>
<dbReference type="eggNOG" id="COG0167">
    <property type="taxonomic scope" value="Bacteria"/>
</dbReference>
<dbReference type="PROSITE" id="PS00911">
    <property type="entry name" value="DHODEHASE_1"/>
    <property type="match status" value="1"/>
</dbReference>
<feature type="domain" description="Dihydroorotate dehydrogenase catalytic" evidence="16">
    <location>
        <begin position="52"/>
        <end position="334"/>
    </location>
</feature>
<dbReference type="PROSITE" id="PS00912">
    <property type="entry name" value="DHODEHASE_2"/>
    <property type="match status" value="1"/>
</dbReference>
<name>V8CDD6_9HELI</name>
<dbReference type="UniPathway" id="UPA00070">
    <property type="reaction ID" value="UER00946"/>
</dbReference>
<proteinExistence type="inferred from homology"/>
<evidence type="ECO:0000256" key="12">
    <source>
        <dbReference type="ARBA" id="ARBA00023136"/>
    </source>
</evidence>
<dbReference type="SUPFAM" id="SSF51395">
    <property type="entry name" value="FMN-linked oxidoreductases"/>
    <property type="match status" value="1"/>
</dbReference>
<evidence type="ECO:0000256" key="8">
    <source>
        <dbReference type="ARBA" id="ARBA00022630"/>
    </source>
</evidence>
<evidence type="ECO:0000256" key="5">
    <source>
        <dbReference type="ARBA" id="ARBA00005359"/>
    </source>
</evidence>
<keyword evidence="8" id="KW-0285">Flavoprotein</keyword>
<protein>
    <recommendedName>
        <fullName evidence="7 14">Dihydroorotate dehydrogenase (quinone)</fullName>
        <ecNumber evidence="6 14">1.3.5.2</ecNumber>
    </recommendedName>
</protein>
<comment type="cofactor">
    <cofactor evidence="1">
        <name>FMN</name>
        <dbReference type="ChEBI" id="CHEBI:58210"/>
    </cofactor>
</comment>
<evidence type="ECO:0000256" key="14">
    <source>
        <dbReference type="NCBIfam" id="TIGR01036"/>
    </source>
</evidence>
<dbReference type="GO" id="GO:0044205">
    <property type="term" value="P:'de novo' UMP biosynthetic process"/>
    <property type="evidence" value="ECO:0007669"/>
    <property type="project" value="UniProtKB-UniPathway"/>
</dbReference>
<dbReference type="AlphaFoldDB" id="V8CDD6"/>
<keyword evidence="11" id="KW-0560">Oxidoreductase</keyword>
<dbReference type="NCBIfam" id="NF003652">
    <property type="entry name" value="PRK05286.2-5"/>
    <property type="match status" value="1"/>
</dbReference>
<dbReference type="GO" id="GO:0005737">
    <property type="term" value="C:cytoplasm"/>
    <property type="evidence" value="ECO:0007669"/>
    <property type="project" value="InterPro"/>
</dbReference>
<dbReference type="InterPro" id="IPR001295">
    <property type="entry name" value="Dihydroorotate_DH_CS"/>
</dbReference>
<feature type="region of interest" description="Disordered" evidence="15">
    <location>
        <begin position="360"/>
        <end position="434"/>
    </location>
</feature>
<dbReference type="GO" id="GO:0006207">
    <property type="term" value="P:'de novo' pyrimidine nucleobase biosynthetic process"/>
    <property type="evidence" value="ECO:0007669"/>
    <property type="project" value="UniProtKB-UniRule"/>
</dbReference>
<dbReference type="CDD" id="cd04738">
    <property type="entry name" value="DHOD_2_like"/>
    <property type="match status" value="1"/>
</dbReference>
<accession>V8CDD6</accession>
<dbReference type="STRING" id="1357400.HMPREF2086_00074"/>